<protein>
    <submittedName>
        <fullName evidence="3">Uncharacterized protein conserved in archaea</fullName>
    </submittedName>
</protein>
<evidence type="ECO:0000256" key="1">
    <source>
        <dbReference type="ARBA" id="ARBA00023121"/>
    </source>
</evidence>
<dbReference type="Gene3D" id="3.40.50.10170">
    <property type="match status" value="1"/>
</dbReference>
<dbReference type="PANTHER" id="PTHR33434">
    <property type="entry name" value="DEGV DOMAIN-CONTAINING PROTEIN DR_1986-RELATED"/>
    <property type="match status" value="1"/>
</dbReference>
<dbReference type="Gene3D" id="3.30.1180.10">
    <property type="match status" value="1"/>
</dbReference>
<reference evidence="3 4" key="2">
    <citation type="journal article" date="2010" name="J Osaka Dent Univ">
        <title>Isolation and identification of Rothia mucilaginosa from persistent apical periodontitis lesions.</title>
        <authorList>
            <person name="Yamane K."/>
            <person name="Yoshida M."/>
            <person name="Fujihira T."/>
            <person name="Baba T."/>
            <person name="Tsuji N."/>
            <person name="Hayashi H."/>
            <person name="Sugimori C."/>
            <person name="Yamanaka T."/>
            <person name="Mashimo C."/>
            <person name="Nambu T."/>
            <person name="Kawai H."/>
            <person name="Fukushima H."/>
        </authorList>
    </citation>
    <scope>NUCLEOTIDE SEQUENCE [LARGE SCALE GENOMIC DNA]</scope>
    <source>
        <strain evidence="3 4">DY-18</strain>
    </source>
</reference>
<organism evidence="3 4">
    <name type="scientific">Rothia mucilaginosa (strain DY-18)</name>
    <name type="common">Stomatococcus mucilaginosus</name>
    <dbReference type="NCBI Taxonomy" id="680646"/>
    <lineage>
        <taxon>Bacteria</taxon>
        <taxon>Bacillati</taxon>
        <taxon>Actinomycetota</taxon>
        <taxon>Actinomycetes</taxon>
        <taxon>Micrococcales</taxon>
        <taxon>Micrococcaceae</taxon>
        <taxon>Rothia</taxon>
    </lineage>
</organism>
<dbReference type="Pfam" id="PF02645">
    <property type="entry name" value="DegV"/>
    <property type="match status" value="2"/>
</dbReference>
<dbReference type="SUPFAM" id="SSF82549">
    <property type="entry name" value="DAK1/DegV-like"/>
    <property type="match status" value="1"/>
</dbReference>
<dbReference type="KEGG" id="rmu:RMDY18_11160"/>
<evidence type="ECO:0000256" key="2">
    <source>
        <dbReference type="SAM" id="MobiDB-lite"/>
    </source>
</evidence>
<reference evidence="3 4" key="3">
    <citation type="journal article" date="2010" name="Sequencing">
        <title>Complete Genome Sequence of Rothia mucilaginosa DY-18: A Clinical Isolate with Dense Meshwork-Like Structures from a Persistent Apical Periodontitis Lesion.</title>
        <authorList>
            <person name="Yamane K."/>
            <person name="Nambu T."/>
            <person name="Yamanaka T."/>
            <person name="Mashimo C."/>
            <person name="Sugimori C."/>
            <person name="Leung K.-P."/>
            <person name="Fukushima H."/>
        </authorList>
    </citation>
    <scope>NUCLEOTIDE SEQUENCE [LARGE SCALE GENOMIC DNA]</scope>
    <source>
        <strain evidence="3 4">DY-18</strain>
    </source>
</reference>
<evidence type="ECO:0000313" key="4">
    <source>
        <dbReference type="Proteomes" id="UP000001883"/>
    </source>
</evidence>
<dbReference type="GO" id="GO:0008289">
    <property type="term" value="F:lipid binding"/>
    <property type="evidence" value="ECO:0007669"/>
    <property type="project" value="UniProtKB-KW"/>
</dbReference>
<dbReference type="PROSITE" id="PS51482">
    <property type="entry name" value="DEGV"/>
    <property type="match status" value="1"/>
</dbReference>
<dbReference type="PANTHER" id="PTHR33434:SF2">
    <property type="entry name" value="FATTY ACID-BINDING PROTEIN TM_1468"/>
    <property type="match status" value="1"/>
</dbReference>
<keyword evidence="4" id="KW-1185">Reference proteome</keyword>
<dbReference type="AlphaFoldDB" id="D2NTH2"/>
<feature type="region of interest" description="Disordered" evidence="2">
    <location>
        <begin position="30"/>
        <end position="57"/>
    </location>
</feature>
<sequence>MASVRSTERTRRCGGALLYCSSDECHNVQGTLGEGSSSNHALTNRKKGRNMERENNAENRIAVVTDSAAALDPELVQRLSARGNFVMVPMPVTIRTPGEPDRQLQDLTAAEVDEAIMLAHVMGQTVSTSGPAPGVFADVYDELASRGFTHVVSVHLSGELSGTVEAARTGARLSRLGSKGVSVVDSRTVAGAYGHAVVRALEMLNSASSNFVPSPDYPSSDYPTTGQLVDYIQSVCEQSTLYFYIPTLDALRRGGRVSPALAMVGQMFQIKPIGTITEGKLAYVERPRTAARALERLVEVTVQTCREHQHAAALTSVAAPDLDSSLASFSRTSFSLKATPRGEVVAVHHVGNAAQAVQLYEQVQQMLGESSLVHDAADSSAPEFLVSALPPVLSAHSGLGAVALVVY</sequence>
<keyword evidence="1" id="KW-0446">Lipid-binding</keyword>
<accession>D2NTH2</accession>
<name>D2NTH2_ROTMD</name>
<dbReference type="InterPro" id="IPR003797">
    <property type="entry name" value="DegV"/>
</dbReference>
<dbReference type="eggNOG" id="COG1307">
    <property type="taxonomic scope" value="Bacteria"/>
</dbReference>
<proteinExistence type="predicted"/>
<dbReference type="STRING" id="680646.RMDY18_11160"/>
<evidence type="ECO:0000313" key="3">
    <source>
        <dbReference type="EMBL" id="BAI64948.1"/>
    </source>
</evidence>
<dbReference type="HOGENOM" id="CLU_048251_0_1_11"/>
<dbReference type="EMBL" id="AP011540">
    <property type="protein sequence ID" value="BAI64948.1"/>
    <property type="molecule type" value="Genomic_DNA"/>
</dbReference>
<gene>
    <name evidence="3" type="ordered locus">RMDY18_11160</name>
</gene>
<dbReference type="InterPro" id="IPR043168">
    <property type="entry name" value="DegV_C"/>
</dbReference>
<feature type="compositionally biased region" description="Polar residues" evidence="2">
    <location>
        <begin position="30"/>
        <end position="42"/>
    </location>
</feature>
<reference evidence="4" key="1">
    <citation type="submission" date="2009-07" db="EMBL/GenBank/DDBJ databases">
        <title>Complete genome sequence of Rothia mucilaginosa DJ.</title>
        <authorList>
            <person name="Yamane K."/>
            <person name="Nambu T."/>
            <person name="Mashimo C."/>
            <person name="Sugimori C."/>
            <person name="Yamanaka T."/>
            <person name="Leung K."/>
            <person name="Fukushima H."/>
        </authorList>
    </citation>
    <scope>NUCLEOTIDE SEQUENCE [LARGE SCALE GENOMIC DNA]</scope>
    <source>
        <strain evidence="4">DY-18</strain>
    </source>
</reference>
<dbReference type="InterPro" id="IPR050270">
    <property type="entry name" value="DegV_domain_contain"/>
</dbReference>
<dbReference type="Proteomes" id="UP000001883">
    <property type="component" value="Chromosome"/>
</dbReference>